<protein>
    <submittedName>
        <fullName evidence="1">Uncharacterized protein</fullName>
    </submittedName>
</protein>
<organism evidence="1 2">
    <name type="scientific">Cochliobolus carbonum (strain 26-R-13)</name>
    <name type="common">Maize leaf spot fungus</name>
    <name type="synonym">Bipolaris zeicola</name>
    <dbReference type="NCBI Taxonomy" id="930089"/>
    <lineage>
        <taxon>Eukaryota</taxon>
        <taxon>Fungi</taxon>
        <taxon>Dikarya</taxon>
        <taxon>Ascomycota</taxon>
        <taxon>Pezizomycotina</taxon>
        <taxon>Dothideomycetes</taxon>
        <taxon>Pleosporomycetidae</taxon>
        <taxon>Pleosporales</taxon>
        <taxon>Pleosporineae</taxon>
        <taxon>Pleosporaceae</taxon>
        <taxon>Bipolaris</taxon>
    </lineage>
</organism>
<dbReference type="AlphaFoldDB" id="W6XQQ3"/>
<name>W6XQQ3_COCC2</name>
<evidence type="ECO:0000313" key="2">
    <source>
        <dbReference type="Proteomes" id="UP000053841"/>
    </source>
</evidence>
<proteinExistence type="predicted"/>
<dbReference type="HOGENOM" id="CLU_2391833_0_0_1"/>
<dbReference type="Proteomes" id="UP000053841">
    <property type="component" value="Unassembled WGS sequence"/>
</dbReference>
<dbReference type="EMBL" id="KI964731">
    <property type="protein sequence ID" value="EUC29742.1"/>
    <property type="molecule type" value="Genomic_DNA"/>
</dbReference>
<sequence length="94" mass="10233">GVGKLAASWHTWSGYTEWIVASKRASFPSSSSPLLDSQGLSLLIFIQYEMVFLYSQSVPPIGGLPCCSFATQPYPTSEVIVSCTFFSHLPVVAR</sequence>
<feature type="non-terminal residue" evidence="1">
    <location>
        <position position="1"/>
    </location>
</feature>
<keyword evidence="2" id="KW-1185">Reference proteome</keyword>
<reference evidence="1 2" key="1">
    <citation type="journal article" date="2013" name="PLoS Genet.">
        <title>Comparative genome structure, secondary metabolite, and effector coding capacity across Cochliobolus pathogens.</title>
        <authorList>
            <person name="Condon B.J."/>
            <person name="Leng Y."/>
            <person name="Wu D."/>
            <person name="Bushley K.E."/>
            <person name="Ohm R.A."/>
            <person name="Otillar R."/>
            <person name="Martin J."/>
            <person name="Schackwitz W."/>
            <person name="Grimwood J."/>
            <person name="MohdZainudin N."/>
            <person name="Xue C."/>
            <person name="Wang R."/>
            <person name="Manning V.A."/>
            <person name="Dhillon B."/>
            <person name="Tu Z.J."/>
            <person name="Steffenson B.J."/>
            <person name="Salamov A."/>
            <person name="Sun H."/>
            <person name="Lowry S."/>
            <person name="LaButti K."/>
            <person name="Han J."/>
            <person name="Copeland A."/>
            <person name="Lindquist E."/>
            <person name="Barry K."/>
            <person name="Schmutz J."/>
            <person name="Baker S.E."/>
            <person name="Ciuffetti L.M."/>
            <person name="Grigoriev I.V."/>
            <person name="Zhong S."/>
            <person name="Turgeon B.G."/>
        </authorList>
    </citation>
    <scope>NUCLEOTIDE SEQUENCE [LARGE SCALE GENOMIC DNA]</scope>
    <source>
        <strain evidence="1 2">26-R-13</strain>
    </source>
</reference>
<dbReference type="RefSeq" id="XP_007715947.1">
    <property type="nucleotide sequence ID" value="XM_007717757.1"/>
</dbReference>
<dbReference type="GeneID" id="19143267"/>
<gene>
    <name evidence="1" type="ORF">COCCADRAFT_105754</name>
</gene>
<evidence type="ECO:0000313" key="1">
    <source>
        <dbReference type="EMBL" id="EUC29742.1"/>
    </source>
</evidence>
<accession>W6XQQ3</accession>
<dbReference type="KEGG" id="bze:COCCADRAFT_105754"/>